<dbReference type="Proteomes" id="UP000230778">
    <property type="component" value="Unassembled WGS sequence"/>
</dbReference>
<dbReference type="InterPro" id="IPR043519">
    <property type="entry name" value="NT_sf"/>
</dbReference>
<evidence type="ECO:0000259" key="1">
    <source>
        <dbReference type="Pfam" id="PF19502"/>
    </source>
</evidence>
<dbReference type="InterPro" id="IPR045792">
    <property type="entry name" value="DUF6036"/>
</dbReference>
<dbReference type="AlphaFoldDB" id="A0A2H0FHP0"/>
<evidence type="ECO:0000313" key="2">
    <source>
        <dbReference type="EMBL" id="PIQ06214.1"/>
    </source>
</evidence>
<sequence length="183" mass="21103">MTPEKLLCKIAKILEDLKIPYIVTGGFAVAVLAKPRFTADIDIVVELLPQKIHQLSKELLSIDKDVYVQEESIKNALENEGEFNFIHPQTGLKVDFWIKRYPFEKFERAIIKVIDGQKVNFISSEDLILSKLIWYKEGQGAKQLEDIKSILDIAKPDLNYIKNWAERQSTTEILEDILKNKND</sequence>
<accession>A0A2H0FHP0</accession>
<dbReference type="Pfam" id="PF19502">
    <property type="entry name" value="DUF6036"/>
    <property type="match status" value="1"/>
</dbReference>
<reference evidence="2 3" key="1">
    <citation type="submission" date="2017-09" db="EMBL/GenBank/DDBJ databases">
        <title>Depth-based differentiation of microbial function through sediment-hosted aquifers and enrichment of novel symbionts in the deep terrestrial subsurface.</title>
        <authorList>
            <person name="Probst A.J."/>
            <person name="Ladd B."/>
            <person name="Jarett J.K."/>
            <person name="Geller-Mcgrath D.E."/>
            <person name="Sieber C.M."/>
            <person name="Emerson J.B."/>
            <person name="Anantharaman K."/>
            <person name="Thomas B.C."/>
            <person name="Malmstrom R."/>
            <person name="Stieglmeier M."/>
            <person name="Klingl A."/>
            <person name="Woyke T."/>
            <person name="Ryan C.M."/>
            <person name="Banfield J.F."/>
        </authorList>
    </citation>
    <scope>NUCLEOTIDE SEQUENCE [LARGE SCALE GENOMIC DNA]</scope>
    <source>
        <strain evidence="2">CG18_big_fil_WC_8_21_14_2_50_37_10</strain>
    </source>
</reference>
<gene>
    <name evidence="2" type="ORF">COW72_02245</name>
</gene>
<dbReference type="SUPFAM" id="SSF81301">
    <property type="entry name" value="Nucleotidyltransferase"/>
    <property type="match status" value="1"/>
</dbReference>
<comment type="caution">
    <text evidence="2">The sequence shown here is derived from an EMBL/GenBank/DDBJ whole genome shotgun (WGS) entry which is preliminary data.</text>
</comment>
<protein>
    <recommendedName>
        <fullName evidence="1">DUF6036 domain-containing protein</fullName>
    </recommendedName>
</protein>
<dbReference type="Gene3D" id="3.30.460.40">
    <property type="match status" value="1"/>
</dbReference>
<feature type="domain" description="DUF6036" evidence="1">
    <location>
        <begin position="16"/>
        <end position="176"/>
    </location>
</feature>
<name>A0A2H0FHP0_9BACT</name>
<evidence type="ECO:0000313" key="3">
    <source>
        <dbReference type="Proteomes" id="UP000230778"/>
    </source>
</evidence>
<proteinExistence type="predicted"/>
<organism evidence="2 3">
    <name type="scientific">Candidatus Nealsonbacteria bacterium CG18_big_fil_WC_8_21_14_2_50_37_10</name>
    <dbReference type="NCBI Taxonomy" id="1974717"/>
    <lineage>
        <taxon>Bacteria</taxon>
        <taxon>Candidatus Nealsoniibacteriota</taxon>
    </lineage>
</organism>
<dbReference type="EMBL" id="PCUC01000119">
    <property type="protein sequence ID" value="PIQ06214.1"/>
    <property type="molecule type" value="Genomic_DNA"/>
</dbReference>